<sequence length="613" mass="69585">MPTSPIQDHSQHANIRDDGDSNSLKMPKSQGSSSRLRCPECHSHNVHHDDSIGSIICHNCGVVIAENQEHEVHEDSSSVFVPSYGTTWVNAVGRANDGRSFAFKGQSRELFQQGPTQKRRHRGKRLSVIKEYLQQISLGTESSAADVKRALYLWGIVMEKTQRRIDRVAEDWALACLYFVAKETKKAISLVQIAISSGRAPNVIGIKYRQLKIILLEGGSIRREHVCFSADEDPWIVLDRIMTIGSEESLQQGRFDFLPYNLKDVLGIGVTDLTMRRSCLRSLLVSAQKCMIVALDSTLLTGRYTNPLAAACLVISIEVKLQLEKCPEELFELAATEFFSTTDTVRSRYHELRKFAPDEPAVSFTVASLNRAKRGDPQDDATLSKSKHVDDSTHLHPPSFQANRAQDERLLQHLRRAKEISTQQQFDREGEFANEDPGVKRILTLLKLGRRTEEDIVSAPISTLEYWCQRDEAAVRSESIRTEAELDATDLTEKDLSEQECALYLRTRAEAAKVLQVKGQDFEEAERRSQLVAKEFRERQKRKERRQYQLDVKAFGPVNRDNAQKKSQDKGHEKVSDVDTRLAKRLRTSRSEKLCLEALEALEREQQELERGV</sequence>
<evidence type="ECO:0000259" key="6">
    <source>
        <dbReference type="PROSITE" id="PS51134"/>
    </source>
</evidence>
<organism evidence="7 8">
    <name type="scientific">Lunasporangiospora selenospora</name>
    <dbReference type="NCBI Taxonomy" id="979761"/>
    <lineage>
        <taxon>Eukaryota</taxon>
        <taxon>Fungi</taxon>
        <taxon>Fungi incertae sedis</taxon>
        <taxon>Mucoromycota</taxon>
        <taxon>Mortierellomycotina</taxon>
        <taxon>Mortierellomycetes</taxon>
        <taxon>Mortierellales</taxon>
        <taxon>Mortierellaceae</taxon>
        <taxon>Lunasporangiospora</taxon>
    </lineage>
</organism>
<keyword evidence="1" id="KW-0805">Transcription regulation</keyword>
<accession>A0A9P6G2B5</accession>
<evidence type="ECO:0000256" key="3">
    <source>
        <dbReference type="ARBA" id="ARBA00031706"/>
    </source>
</evidence>
<keyword evidence="4" id="KW-0479">Metal-binding</keyword>
<proteinExistence type="predicted"/>
<dbReference type="Gene3D" id="1.10.472.170">
    <property type="match status" value="1"/>
</dbReference>
<feature type="domain" description="TFIIB-type" evidence="6">
    <location>
        <begin position="34"/>
        <end position="65"/>
    </location>
</feature>
<feature type="region of interest" description="Disordered" evidence="5">
    <location>
        <begin position="372"/>
        <end position="404"/>
    </location>
</feature>
<keyword evidence="4" id="KW-0862">Zinc</keyword>
<evidence type="ECO:0000313" key="7">
    <source>
        <dbReference type="EMBL" id="KAF9585051.1"/>
    </source>
</evidence>
<evidence type="ECO:0000256" key="1">
    <source>
        <dbReference type="ARBA" id="ARBA00023015"/>
    </source>
</evidence>
<feature type="compositionally biased region" description="Polar residues" evidence="5">
    <location>
        <begin position="21"/>
        <end position="35"/>
    </location>
</feature>
<dbReference type="InterPro" id="IPR000812">
    <property type="entry name" value="TFIIB"/>
</dbReference>
<keyword evidence="4" id="KW-0863">Zinc-finger</keyword>
<evidence type="ECO:0000256" key="2">
    <source>
        <dbReference type="ARBA" id="ARBA00023163"/>
    </source>
</evidence>
<dbReference type="GO" id="GO:0008270">
    <property type="term" value="F:zinc ion binding"/>
    <property type="evidence" value="ECO:0007669"/>
    <property type="project" value="UniProtKB-KW"/>
</dbReference>
<comment type="caution">
    <text evidence="7">The sequence shown here is derived from an EMBL/GenBank/DDBJ whole genome shotgun (WGS) entry which is preliminary data.</text>
</comment>
<dbReference type="OrthoDB" id="2436478at2759"/>
<dbReference type="PANTHER" id="PTHR11618:SF13">
    <property type="entry name" value="TRANSCRIPTION INITIATION FACTOR IIB"/>
    <property type="match status" value="1"/>
</dbReference>
<dbReference type="EMBL" id="JAABOA010000265">
    <property type="protein sequence ID" value="KAF9585051.1"/>
    <property type="molecule type" value="Genomic_DNA"/>
</dbReference>
<dbReference type="PROSITE" id="PS51134">
    <property type="entry name" value="ZF_TFIIB"/>
    <property type="match status" value="1"/>
</dbReference>
<dbReference type="Proteomes" id="UP000780801">
    <property type="component" value="Unassembled WGS sequence"/>
</dbReference>
<dbReference type="GO" id="GO:0097550">
    <property type="term" value="C:transcription preinitiation complex"/>
    <property type="evidence" value="ECO:0007669"/>
    <property type="project" value="TreeGrafter"/>
</dbReference>
<dbReference type="InterPro" id="IPR013137">
    <property type="entry name" value="Znf_TFIIB"/>
</dbReference>
<feature type="compositionally biased region" description="Basic and acidic residues" evidence="5">
    <location>
        <begin position="562"/>
        <end position="579"/>
    </location>
</feature>
<evidence type="ECO:0000256" key="4">
    <source>
        <dbReference type="PROSITE-ProRule" id="PRU00469"/>
    </source>
</evidence>
<gene>
    <name evidence="7" type="ORF">BGW38_004088</name>
</gene>
<keyword evidence="8" id="KW-1185">Reference proteome</keyword>
<keyword evidence="2" id="KW-0804">Transcription</keyword>
<name>A0A9P6G2B5_9FUNG</name>
<reference evidence="7" key="1">
    <citation type="journal article" date="2020" name="Fungal Divers.">
        <title>Resolving the Mortierellaceae phylogeny through synthesis of multi-gene phylogenetics and phylogenomics.</title>
        <authorList>
            <person name="Vandepol N."/>
            <person name="Liber J."/>
            <person name="Desiro A."/>
            <person name="Na H."/>
            <person name="Kennedy M."/>
            <person name="Barry K."/>
            <person name="Grigoriev I.V."/>
            <person name="Miller A.N."/>
            <person name="O'Donnell K."/>
            <person name="Stajich J.E."/>
            <person name="Bonito G."/>
        </authorList>
    </citation>
    <scope>NUCLEOTIDE SEQUENCE</scope>
    <source>
        <strain evidence="7">KOD1015</strain>
    </source>
</reference>
<feature type="compositionally biased region" description="Basic and acidic residues" evidence="5">
    <location>
        <begin position="9"/>
        <end position="19"/>
    </location>
</feature>
<evidence type="ECO:0000313" key="8">
    <source>
        <dbReference type="Proteomes" id="UP000780801"/>
    </source>
</evidence>
<dbReference type="GO" id="GO:0005634">
    <property type="term" value="C:nucleus"/>
    <property type="evidence" value="ECO:0007669"/>
    <property type="project" value="TreeGrafter"/>
</dbReference>
<feature type="region of interest" description="Disordered" evidence="5">
    <location>
        <begin position="553"/>
        <end position="579"/>
    </location>
</feature>
<dbReference type="PANTHER" id="PTHR11618">
    <property type="entry name" value="TRANSCRIPTION INITIATION FACTOR IIB-RELATED"/>
    <property type="match status" value="1"/>
</dbReference>
<dbReference type="SUPFAM" id="SSF57783">
    <property type="entry name" value="Zinc beta-ribbon"/>
    <property type="match status" value="1"/>
</dbReference>
<feature type="region of interest" description="Disordered" evidence="5">
    <location>
        <begin position="1"/>
        <end position="35"/>
    </location>
</feature>
<protein>
    <recommendedName>
        <fullName evidence="3">General transcription factor TFIIB</fullName>
    </recommendedName>
</protein>
<evidence type="ECO:0000256" key="5">
    <source>
        <dbReference type="SAM" id="MobiDB-lite"/>
    </source>
</evidence>
<dbReference type="GO" id="GO:0070897">
    <property type="term" value="P:transcription preinitiation complex assembly"/>
    <property type="evidence" value="ECO:0007669"/>
    <property type="project" value="InterPro"/>
</dbReference>
<dbReference type="AlphaFoldDB" id="A0A9P6G2B5"/>